<protein>
    <recommendedName>
        <fullName evidence="6">Large ribosomal subunit protein bL20c</fullName>
    </recommendedName>
</protein>
<dbReference type="Pfam" id="PF00453">
    <property type="entry name" value="Ribosomal_L20"/>
    <property type="match status" value="1"/>
</dbReference>
<evidence type="ECO:0000256" key="4">
    <source>
        <dbReference type="ARBA" id="ARBA00022980"/>
    </source>
</evidence>
<dbReference type="AlphaFoldDB" id="A0A6V2A0L2"/>
<dbReference type="InterPro" id="IPR049946">
    <property type="entry name" value="RIBOSOMAL_L20_CS"/>
</dbReference>
<dbReference type="GO" id="GO:0003735">
    <property type="term" value="F:structural constituent of ribosome"/>
    <property type="evidence" value="ECO:0007669"/>
    <property type="project" value="InterPro"/>
</dbReference>
<dbReference type="GO" id="GO:0006412">
    <property type="term" value="P:translation"/>
    <property type="evidence" value="ECO:0007669"/>
    <property type="project" value="InterPro"/>
</dbReference>
<evidence type="ECO:0000313" key="8">
    <source>
        <dbReference type="EMBL" id="CAE4577730.1"/>
    </source>
</evidence>
<dbReference type="FunFam" id="1.10.1900.20:FF:000001">
    <property type="entry name" value="50S ribosomal protein L20"/>
    <property type="match status" value="1"/>
</dbReference>
<dbReference type="PANTHER" id="PTHR10986">
    <property type="entry name" value="39S RIBOSOMAL PROTEIN L20"/>
    <property type="match status" value="1"/>
</dbReference>
<comment type="similarity">
    <text evidence="1 7">Belongs to the bacterial ribosomal protein bL20 family.</text>
</comment>
<proteinExistence type="inferred from homology"/>
<evidence type="ECO:0000256" key="2">
    <source>
        <dbReference type="ARBA" id="ARBA00022730"/>
    </source>
</evidence>
<dbReference type="InterPro" id="IPR005813">
    <property type="entry name" value="Ribosomal_bL20"/>
</dbReference>
<dbReference type="GO" id="GO:0019843">
    <property type="term" value="F:rRNA binding"/>
    <property type="evidence" value="ECO:0007669"/>
    <property type="project" value="UniProtKB-KW"/>
</dbReference>
<keyword evidence="4 7" id="KW-0689">Ribosomal protein</keyword>
<dbReference type="NCBIfam" id="TIGR01032">
    <property type="entry name" value="rplT_bact"/>
    <property type="match status" value="1"/>
</dbReference>
<dbReference type="PRINTS" id="PR00062">
    <property type="entry name" value="RIBOSOMALL20"/>
</dbReference>
<evidence type="ECO:0000256" key="5">
    <source>
        <dbReference type="ARBA" id="ARBA00023274"/>
    </source>
</evidence>
<dbReference type="Gene3D" id="1.10.1900.20">
    <property type="entry name" value="Ribosomal protein L20"/>
    <property type="match status" value="1"/>
</dbReference>
<evidence type="ECO:0000256" key="7">
    <source>
        <dbReference type="RuleBase" id="RU000561"/>
    </source>
</evidence>
<dbReference type="SUPFAM" id="SSF74731">
    <property type="entry name" value="Ribosomal protein L20"/>
    <property type="match status" value="1"/>
</dbReference>
<dbReference type="Gene3D" id="6.10.160.10">
    <property type="match status" value="1"/>
</dbReference>
<dbReference type="GO" id="GO:1990904">
    <property type="term" value="C:ribonucleoprotein complex"/>
    <property type="evidence" value="ECO:0007669"/>
    <property type="project" value="UniProtKB-KW"/>
</dbReference>
<keyword evidence="2" id="KW-0699">rRNA-binding</keyword>
<dbReference type="InterPro" id="IPR035566">
    <property type="entry name" value="Ribosomal_protein_bL20_C"/>
</dbReference>
<dbReference type="EMBL" id="HBNS01000065">
    <property type="protein sequence ID" value="CAE4577730.1"/>
    <property type="molecule type" value="Transcribed_RNA"/>
</dbReference>
<evidence type="ECO:0000256" key="6">
    <source>
        <dbReference type="ARBA" id="ARBA00035295"/>
    </source>
</evidence>
<dbReference type="GO" id="GO:0005840">
    <property type="term" value="C:ribosome"/>
    <property type="evidence" value="ECO:0007669"/>
    <property type="project" value="UniProtKB-KW"/>
</dbReference>
<keyword evidence="5 7" id="KW-0687">Ribonucleoprotein</keyword>
<gene>
    <name evidence="8" type="ORF">DBRI00130_LOCUS57</name>
</gene>
<dbReference type="CDD" id="cd07026">
    <property type="entry name" value="Ribosomal_L20"/>
    <property type="match status" value="1"/>
</dbReference>
<name>A0A6V2A0L2_9STRA</name>
<accession>A0A6V2A0L2</accession>
<organism evidence="8">
    <name type="scientific">Ditylum brightwellii</name>
    <dbReference type="NCBI Taxonomy" id="49249"/>
    <lineage>
        <taxon>Eukaryota</taxon>
        <taxon>Sar</taxon>
        <taxon>Stramenopiles</taxon>
        <taxon>Ochrophyta</taxon>
        <taxon>Bacillariophyta</taxon>
        <taxon>Mediophyceae</taxon>
        <taxon>Lithodesmiophycidae</taxon>
        <taxon>Lithodesmiales</taxon>
        <taxon>Lithodesmiaceae</taxon>
        <taxon>Ditylum</taxon>
    </lineage>
</organism>
<dbReference type="HAMAP" id="MF_00382">
    <property type="entry name" value="Ribosomal_bL20"/>
    <property type="match status" value="1"/>
</dbReference>
<evidence type="ECO:0000256" key="3">
    <source>
        <dbReference type="ARBA" id="ARBA00022884"/>
    </source>
</evidence>
<evidence type="ECO:0000256" key="1">
    <source>
        <dbReference type="ARBA" id="ARBA00007698"/>
    </source>
</evidence>
<dbReference type="PROSITE" id="PS00937">
    <property type="entry name" value="RIBOSOMAL_L20"/>
    <property type="match status" value="1"/>
</dbReference>
<reference evidence="8" key="1">
    <citation type="submission" date="2021-01" db="EMBL/GenBank/DDBJ databases">
        <authorList>
            <person name="Corre E."/>
            <person name="Pelletier E."/>
            <person name="Niang G."/>
            <person name="Scheremetjew M."/>
            <person name="Finn R."/>
            <person name="Kale V."/>
            <person name="Holt S."/>
            <person name="Cochrane G."/>
            <person name="Meng A."/>
            <person name="Brown T."/>
            <person name="Cohen L."/>
        </authorList>
    </citation>
    <scope>NUCLEOTIDE SEQUENCE</scope>
    <source>
        <strain evidence="8">GSO104</strain>
    </source>
</reference>
<sequence length="172" mass="19941">MTFFASLQRSPIMKGVSTKTTTIFSKLMRNPLMQQHYPVQQQMQTTQQLQIRGMASKKHKRVIKMAKGYRGRANRCFRLALSRVEKALQYAYRDRKVKKRKFRSLWIQRLNAGVRQYGLNYSQFIHMMSGKSRAAEGVGGNVKLNRKMLADLACNEPFSFKAVVDVVKMTNK</sequence>
<keyword evidence="3" id="KW-0694">RNA-binding</keyword>